<dbReference type="EMBL" id="KV918963">
    <property type="protein sequence ID" value="OSX74097.1"/>
    <property type="molecule type" value="Genomic_DNA"/>
</dbReference>
<sequence length="104" mass="10147">MVADRARARVLPAVDGVAFAPVFDVSLSLVVNATAASVGEVTARLAAGAVTQTGPAEGTVDVGGLALPAADAAGVEVEARLNNCGTNDMGGDAVALERTVGGRS</sequence>
<protein>
    <submittedName>
        <fullName evidence="1">Uncharacterized protein</fullName>
    </submittedName>
</protein>
<evidence type="ECO:0000313" key="1">
    <source>
        <dbReference type="EMBL" id="OSX74097.1"/>
    </source>
</evidence>
<dbReference type="Proteomes" id="UP000218209">
    <property type="component" value="Unassembled WGS sequence"/>
</dbReference>
<accession>A0A1X6NZV5</accession>
<keyword evidence="2" id="KW-1185">Reference proteome</keyword>
<organism evidence="1 2">
    <name type="scientific">Porphyra umbilicalis</name>
    <name type="common">Purple laver</name>
    <name type="synonym">Red alga</name>
    <dbReference type="NCBI Taxonomy" id="2786"/>
    <lineage>
        <taxon>Eukaryota</taxon>
        <taxon>Rhodophyta</taxon>
        <taxon>Bangiophyceae</taxon>
        <taxon>Bangiales</taxon>
        <taxon>Bangiaceae</taxon>
        <taxon>Porphyra</taxon>
    </lineage>
</organism>
<evidence type="ECO:0000313" key="2">
    <source>
        <dbReference type="Proteomes" id="UP000218209"/>
    </source>
</evidence>
<proteinExistence type="predicted"/>
<reference evidence="1 2" key="1">
    <citation type="submission" date="2017-03" db="EMBL/GenBank/DDBJ databases">
        <title>WGS assembly of Porphyra umbilicalis.</title>
        <authorList>
            <person name="Brawley S.H."/>
            <person name="Blouin N.A."/>
            <person name="Ficko-Blean E."/>
            <person name="Wheeler G.L."/>
            <person name="Lohr M."/>
            <person name="Goodson H.V."/>
            <person name="Jenkins J.W."/>
            <person name="Blaby-Haas C.E."/>
            <person name="Helliwell K.E."/>
            <person name="Chan C."/>
            <person name="Marriage T."/>
            <person name="Bhattacharya D."/>
            <person name="Klein A.S."/>
            <person name="Badis Y."/>
            <person name="Brodie J."/>
            <person name="Cao Y."/>
            <person name="Collen J."/>
            <person name="Dittami S.M."/>
            <person name="Gachon C.M."/>
            <person name="Green B.R."/>
            <person name="Karpowicz S."/>
            <person name="Kim J.W."/>
            <person name="Kudahl U."/>
            <person name="Lin S."/>
            <person name="Michel G."/>
            <person name="Mittag M."/>
            <person name="Olson B.J."/>
            <person name="Pangilinan J."/>
            <person name="Peng Y."/>
            <person name="Qiu H."/>
            <person name="Shu S."/>
            <person name="Singer J.T."/>
            <person name="Smith A.G."/>
            <person name="Sprecher B.N."/>
            <person name="Wagner V."/>
            <person name="Wang W."/>
            <person name="Wang Z.-Y."/>
            <person name="Yan J."/>
            <person name="Yarish C."/>
            <person name="Zoeuner-Riek S."/>
            <person name="Zhuang Y."/>
            <person name="Zou Y."/>
            <person name="Lindquist E.A."/>
            <person name="Grimwood J."/>
            <person name="Barry K."/>
            <person name="Rokhsar D.S."/>
            <person name="Schmutz J."/>
            <person name="Stiller J.W."/>
            <person name="Grossman A.R."/>
            <person name="Prochnik S.E."/>
        </authorList>
    </citation>
    <scope>NUCLEOTIDE SEQUENCE [LARGE SCALE GENOMIC DNA]</scope>
    <source>
        <strain evidence="1">4086291</strain>
    </source>
</reference>
<dbReference type="AlphaFoldDB" id="A0A1X6NZV5"/>
<name>A0A1X6NZV5_PORUM</name>
<gene>
    <name evidence="1" type="ORF">BU14_0308s0014</name>
</gene>